<dbReference type="OrthoDB" id="7570189at2"/>
<reference evidence="1 2" key="1">
    <citation type="submission" date="2016-10" db="EMBL/GenBank/DDBJ databases">
        <authorList>
            <person name="de Groot N.N."/>
        </authorList>
    </citation>
    <scope>NUCLEOTIDE SEQUENCE [LARGE SCALE GENOMIC DNA]</scope>
    <source>
        <strain evidence="1 2">DSM 11443</strain>
    </source>
</reference>
<dbReference type="AlphaFoldDB" id="A0A1I1ZLD1"/>
<keyword evidence="2" id="KW-1185">Reference proteome</keyword>
<sequence>MTAPRLNRALVLEAPIFASDGAGGFSETWAALGTLWAQVAPRSGRETATGGVAVSRMGYKITVRAAPEGSAARPAPQQRFRIGVRVFNIEAVTEQDTDARYLICFAHEEFAT</sequence>
<evidence type="ECO:0000313" key="2">
    <source>
        <dbReference type="Proteomes" id="UP000198977"/>
    </source>
</evidence>
<evidence type="ECO:0000313" key="1">
    <source>
        <dbReference type="EMBL" id="SFE32516.1"/>
    </source>
</evidence>
<dbReference type="RefSeq" id="WP_093923740.1">
    <property type="nucleotide sequence ID" value="NZ_FOMW01000006.1"/>
</dbReference>
<accession>A0A1I1ZLD1</accession>
<gene>
    <name evidence="1" type="ORF">SAMN04488523_106185</name>
</gene>
<dbReference type="Proteomes" id="UP000198977">
    <property type="component" value="Unassembled WGS sequence"/>
</dbReference>
<dbReference type="InterPro" id="IPR008767">
    <property type="entry name" value="Phage_SPP1_head-tail_adaptor"/>
</dbReference>
<dbReference type="STRING" id="74348.SAMN04488523_106185"/>
<dbReference type="EMBL" id="FOMW01000006">
    <property type="protein sequence ID" value="SFE32516.1"/>
    <property type="molecule type" value="Genomic_DNA"/>
</dbReference>
<proteinExistence type="predicted"/>
<name>A0A1I1ZLD1_9RHOB</name>
<dbReference type="InterPro" id="IPR038666">
    <property type="entry name" value="SSP1_head-tail_sf"/>
</dbReference>
<dbReference type="Pfam" id="PF05521">
    <property type="entry name" value="Phage_HCP"/>
    <property type="match status" value="1"/>
</dbReference>
<dbReference type="Gene3D" id="2.40.10.270">
    <property type="entry name" value="Bacteriophage SPP1 head-tail adaptor protein"/>
    <property type="match status" value="1"/>
</dbReference>
<protein>
    <submittedName>
        <fullName evidence="1">Head-tail adaptor</fullName>
    </submittedName>
</protein>
<organism evidence="1 2">
    <name type="scientific">Sulfitobacter brevis</name>
    <dbReference type="NCBI Taxonomy" id="74348"/>
    <lineage>
        <taxon>Bacteria</taxon>
        <taxon>Pseudomonadati</taxon>
        <taxon>Pseudomonadota</taxon>
        <taxon>Alphaproteobacteria</taxon>
        <taxon>Rhodobacterales</taxon>
        <taxon>Roseobacteraceae</taxon>
        <taxon>Sulfitobacter</taxon>
    </lineage>
</organism>